<keyword evidence="2" id="KW-0472">Membrane</keyword>
<proteinExistence type="predicted"/>
<organism evidence="3 4">
    <name type="scientific">Hyaloscypha hepaticicola</name>
    <dbReference type="NCBI Taxonomy" id="2082293"/>
    <lineage>
        <taxon>Eukaryota</taxon>
        <taxon>Fungi</taxon>
        <taxon>Dikarya</taxon>
        <taxon>Ascomycota</taxon>
        <taxon>Pezizomycotina</taxon>
        <taxon>Leotiomycetes</taxon>
        <taxon>Helotiales</taxon>
        <taxon>Hyaloscyphaceae</taxon>
        <taxon>Hyaloscypha</taxon>
    </lineage>
</organism>
<dbReference type="Proteomes" id="UP000235672">
    <property type="component" value="Unassembled WGS sequence"/>
</dbReference>
<reference evidence="3 4" key="1">
    <citation type="submission" date="2016-05" db="EMBL/GenBank/DDBJ databases">
        <title>A degradative enzymes factory behind the ericoid mycorrhizal symbiosis.</title>
        <authorList>
            <consortium name="DOE Joint Genome Institute"/>
            <person name="Martino E."/>
            <person name="Morin E."/>
            <person name="Grelet G."/>
            <person name="Kuo A."/>
            <person name="Kohler A."/>
            <person name="Daghino S."/>
            <person name="Barry K."/>
            <person name="Choi C."/>
            <person name="Cichocki N."/>
            <person name="Clum A."/>
            <person name="Copeland A."/>
            <person name="Hainaut M."/>
            <person name="Haridas S."/>
            <person name="Labutti K."/>
            <person name="Lindquist E."/>
            <person name="Lipzen A."/>
            <person name="Khouja H.-R."/>
            <person name="Murat C."/>
            <person name="Ohm R."/>
            <person name="Olson A."/>
            <person name="Spatafora J."/>
            <person name="Veneault-Fourrey C."/>
            <person name="Henrissat B."/>
            <person name="Grigoriev I."/>
            <person name="Martin F."/>
            <person name="Perotto S."/>
        </authorList>
    </citation>
    <scope>NUCLEOTIDE SEQUENCE [LARGE SCALE GENOMIC DNA]</scope>
    <source>
        <strain evidence="3 4">UAMH 7357</strain>
    </source>
</reference>
<protein>
    <submittedName>
        <fullName evidence="3">Uncharacterized protein</fullName>
    </submittedName>
</protein>
<gene>
    <name evidence="3" type="ORF">NA56DRAFT_125202</name>
</gene>
<evidence type="ECO:0000313" key="3">
    <source>
        <dbReference type="EMBL" id="PMD21350.1"/>
    </source>
</evidence>
<name>A0A2J6Q4Z4_9HELO</name>
<dbReference type="AlphaFoldDB" id="A0A2J6Q4Z4"/>
<keyword evidence="4" id="KW-1185">Reference proteome</keyword>
<feature type="transmembrane region" description="Helical" evidence="2">
    <location>
        <begin position="280"/>
        <end position="301"/>
    </location>
</feature>
<accession>A0A2J6Q4Z4</accession>
<dbReference type="STRING" id="1745343.A0A2J6Q4Z4"/>
<evidence type="ECO:0000256" key="2">
    <source>
        <dbReference type="SAM" id="Phobius"/>
    </source>
</evidence>
<feature type="region of interest" description="Disordered" evidence="1">
    <location>
        <begin position="335"/>
        <end position="387"/>
    </location>
</feature>
<evidence type="ECO:0000313" key="4">
    <source>
        <dbReference type="Proteomes" id="UP000235672"/>
    </source>
</evidence>
<sequence>MEDLMVMGNPGDLSGSSGMQLTNLPALRLVNVPRLTHIPSLVISNVTRTSFDFSGLIGAYSIEISGESISDILFTSLAGVGDDLNISSGPGTPLNISLPALQNATSVSITGSLSGLSMPELSGADDTVFSDRIDNSLSINNIDTSGSTIPMAFPKLQACESVELSGAIQSVSLPSLINTDYIYISASQPLSLNFTSLETVNTITLTGNISSFDFPALKSVESLLIRSQLDIDCAPALTAYGLHHSNNANGSYSGSYQCDTTYEVPVTTERNNSLPFKSKLSLGLGFGLGGLAALCLGLCWWSYRKWYNQVKTVGGGEHGIELGNHPPGYVSDGATEVGSMSSGSTAAASFEGQERPPDYDEHVDRAGGVDEGVVSPVSPGEREDTAA</sequence>
<keyword evidence="2" id="KW-0812">Transmembrane</keyword>
<feature type="compositionally biased region" description="Low complexity" evidence="1">
    <location>
        <begin position="338"/>
        <end position="349"/>
    </location>
</feature>
<evidence type="ECO:0000256" key="1">
    <source>
        <dbReference type="SAM" id="MobiDB-lite"/>
    </source>
</evidence>
<keyword evidence="2" id="KW-1133">Transmembrane helix</keyword>
<dbReference type="OrthoDB" id="536881at2759"/>
<dbReference type="EMBL" id="KZ613481">
    <property type="protein sequence ID" value="PMD21350.1"/>
    <property type="molecule type" value="Genomic_DNA"/>
</dbReference>
<feature type="compositionally biased region" description="Basic and acidic residues" evidence="1">
    <location>
        <begin position="352"/>
        <end position="368"/>
    </location>
</feature>